<feature type="compositionally biased region" description="Polar residues" evidence="1">
    <location>
        <begin position="436"/>
        <end position="448"/>
    </location>
</feature>
<evidence type="ECO:0000256" key="1">
    <source>
        <dbReference type="SAM" id="MobiDB-lite"/>
    </source>
</evidence>
<evidence type="ECO:0008006" key="3">
    <source>
        <dbReference type="Google" id="ProtNLM"/>
    </source>
</evidence>
<comment type="caution">
    <text evidence="2">The sequence shown here is derived from an EMBL/GenBank/DDBJ whole genome shotgun (WGS) entry which is preliminary data.</text>
</comment>
<proteinExistence type="predicted"/>
<accession>A0A6L2NE95</accession>
<name>A0A6L2NE95_TANCI</name>
<feature type="region of interest" description="Disordered" evidence="1">
    <location>
        <begin position="391"/>
        <end position="455"/>
    </location>
</feature>
<organism evidence="2">
    <name type="scientific">Tanacetum cinerariifolium</name>
    <name type="common">Dalmatian daisy</name>
    <name type="synonym">Chrysanthemum cinerariifolium</name>
    <dbReference type="NCBI Taxonomy" id="118510"/>
    <lineage>
        <taxon>Eukaryota</taxon>
        <taxon>Viridiplantae</taxon>
        <taxon>Streptophyta</taxon>
        <taxon>Embryophyta</taxon>
        <taxon>Tracheophyta</taxon>
        <taxon>Spermatophyta</taxon>
        <taxon>Magnoliopsida</taxon>
        <taxon>eudicotyledons</taxon>
        <taxon>Gunneridae</taxon>
        <taxon>Pentapetalae</taxon>
        <taxon>asterids</taxon>
        <taxon>campanulids</taxon>
        <taxon>Asterales</taxon>
        <taxon>Asteraceae</taxon>
        <taxon>Asteroideae</taxon>
        <taxon>Anthemideae</taxon>
        <taxon>Anthemidinae</taxon>
        <taxon>Tanacetum</taxon>
    </lineage>
</organism>
<gene>
    <name evidence="2" type="ORF">Tci_055775</name>
</gene>
<reference evidence="2" key="1">
    <citation type="journal article" date="2019" name="Sci. Rep.">
        <title>Draft genome of Tanacetum cinerariifolium, the natural source of mosquito coil.</title>
        <authorList>
            <person name="Yamashiro T."/>
            <person name="Shiraishi A."/>
            <person name="Satake H."/>
            <person name="Nakayama K."/>
        </authorList>
    </citation>
    <scope>NUCLEOTIDE SEQUENCE</scope>
</reference>
<feature type="compositionally biased region" description="Basic and acidic residues" evidence="1">
    <location>
        <begin position="391"/>
        <end position="435"/>
    </location>
</feature>
<dbReference type="EMBL" id="BKCJ010008754">
    <property type="protein sequence ID" value="GEU83797.1"/>
    <property type="molecule type" value="Genomic_DNA"/>
</dbReference>
<evidence type="ECO:0000313" key="2">
    <source>
        <dbReference type="EMBL" id="GEU83797.1"/>
    </source>
</evidence>
<protein>
    <recommendedName>
        <fullName evidence="3">Integrase, catalytic region, zinc finger, CCHC-type, peptidase aspartic, catalytic</fullName>
    </recommendedName>
</protein>
<dbReference type="AlphaFoldDB" id="A0A6L2NE95"/>
<sequence length="490" mass="56530">METRDTLSSCSNSEEQQMQQIQDKAKKSCIVSFRQLHSHLKLLSNNDLKGTRTECGFKHAFATLFGQDVETFTGTMFLNMDQLEKQLDNEEFQEIGSMVLLKPIYDEEPMAEVQLFADNNVFATGQQHTEQPEFNNEREKCVFNANYDSCVTKFLKEVNSRAKVPSNKTTNRNKPVEQTSFAKKPERHIPKGHRFSIKKTYVVHKKTMTHRQLVLGGFLLERYSPLAQPKLTVNPQMVQMRISLTHMNANKFLMSVQRFKEFKSDKQVMTSDYNSLELGIHDHNNEPSNSKLVPKVVPPADKTATSRQELELLFHHHITMLRLYSGGGIPFQLKSDSLPRAHAQTIKTYYKHQDLRIKKAQDLKTKTFANSDIKDNSSETKLRGRLLEGFQEDTKYEHVGQDTRSQGGKDDQDKQRNDLKISKLKTKSKDNDNGSRSKITQHEGTSLQHNKDQRFKNSMTNNLKKFKEARFKIAPHEFEDHTFGEIVSLK</sequence>